<protein>
    <submittedName>
        <fullName evidence="2">Uncharacterized protein</fullName>
    </submittedName>
</protein>
<evidence type="ECO:0000256" key="1">
    <source>
        <dbReference type="SAM" id="MobiDB-lite"/>
    </source>
</evidence>
<reference evidence="2" key="1">
    <citation type="journal article" date="2019" name="Sci. Rep.">
        <title>Draft genome of Tanacetum cinerariifolium, the natural source of mosquito coil.</title>
        <authorList>
            <person name="Yamashiro T."/>
            <person name="Shiraishi A."/>
            <person name="Satake H."/>
            <person name="Nakayama K."/>
        </authorList>
    </citation>
    <scope>NUCLEOTIDE SEQUENCE</scope>
</reference>
<proteinExistence type="predicted"/>
<sequence length="398" mass="45973">MHARKSSNKNLANHRLYQALMEALIEDENVIDKGVADTVKDHKRKHDDDKDDDDDDEDPPAGPNHGKKTKRGRTKDSESSKKPSTTNEAPKGKALSKGSKTSKSVSAKEPVEEPIAEDPLIINNLIANPIDISKGTYTTSITKTKSARYEIKGIKDMVLTLWSTINHAYDKDAEKGIKHWSERRKLCVKKLYGYDHLEEIMVKRSYQRLYKLKEGDFVDLHLNDLEDILFLVVQHKLFHLDKSGIVDFIVALRMLTRILILKRHVEDLQLGVDSYQKKLNITKPQKTFPGIELKEPYTPSYDPPGIVYEDLNKQNRVLRADELYKFSDGTLMSVRDEMHHIVLKFRLDYNTEMPTRKWTAVDQRRSGLMIELIDKQLREREIVKNLKRLVGARELEMD</sequence>
<feature type="compositionally biased region" description="Acidic residues" evidence="1">
    <location>
        <begin position="49"/>
        <end position="59"/>
    </location>
</feature>
<name>A0A6L2MT89_TANCI</name>
<gene>
    <name evidence="2" type="ORF">Tci_049176</name>
</gene>
<feature type="region of interest" description="Disordered" evidence="1">
    <location>
        <begin position="35"/>
        <end position="112"/>
    </location>
</feature>
<evidence type="ECO:0000313" key="2">
    <source>
        <dbReference type="EMBL" id="GEU77198.1"/>
    </source>
</evidence>
<comment type="caution">
    <text evidence="2">The sequence shown here is derived from an EMBL/GenBank/DDBJ whole genome shotgun (WGS) entry which is preliminary data.</text>
</comment>
<organism evidence="2">
    <name type="scientific">Tanacetum cinerariifolium</name>
    <name type="common">Dalmatian daisy</name>
    <name type="synonym">Chrysanthemum cinerariifolium</name>
    <dbReference type="NCBI Taxonomy" id="118510"/>
    <lineage>
        <taxon>Eukaryota</taxon>
        <taxon>Viridiplantae</taxon>
        <taxon>Streptophyta</taxon>
        <taxon>Embryophyta</taxon>
        <taxon>Tracheophyta</taxon>
        <taxon>Spermatophyta</taxon>
        <taxon>Magnoliopsida</taxon>
        <taxon>eudicotyledons</taxon>
        <taxon>Gunneridae</taxon>
        <taxon>Pentapetalae</taxon>
        <taxon>asterids</taxon>
        <taxon>campanulids</taxon>
        <taxon>Asterales</taxon>
        <taxon>Asteraceae</taxon>
        <taxon>Asteroideae</taxon>
        <taxon>Anthemideae</taxon>
        <taxon>Anthemidinae</taxon>
        <taxon>Tanacetum</taxon>
    </lineage>
</organism>
<dbReference type="EMBL" id="BKCJ010007425">
    <property type="protein sequence ID" value="GEU77198.1"/>
    <property type="molecule type" value="Genomic_DNA"/>
</dbReference>
<accession>A0A6L2MT89</accession>
<dbReference type="AlphaFoldDB" id="A0A6L2MT89"/>